<protein>
    <submittedName>
        <fullName evidence="2">Uncharacterized protein</fullName>
    </submittedName>
</protein>
<sequence length="230" mass="26940">MQEREEKEKTLNEKCSTLENETAEFKRLNGGANNEIIKLQEQLQEMEKESESKMKISTEKEQSLKEKCSILQNEKSESQKNFVEMNQKNEEFIAQLLLKMNKSEADKQLLIEKILAVESVENEKFEELHQKYAELEIKADETERSLTIANSVIIILKEKLNSAELNEKLNALEEEKEKLKAKVFELETSSDDYEKELRKTQNQAQNFEAHNSFLVYENNKFKNSNSTLDY</sequence>
<dbReference type="WBParaSite" id="PS1159_v2.g18361.t1">
    <property type="protein sequence ID" value="PS1159_v2.g18361.t1"/>
    <property type="gene ID" value="PS1159_v2.g18361"/>
</dbReference>
<proteinExistence type="predicted"/>
<name>A0AC35FKD7_9BILA</name>
<accession>A0AC35FKD7</accession>
<organism evidence="1 2">
    <name type="scientific">Panagrolaimus sp. PS1159</name>
    <dbReference type="NCBI Taxonomy" id="55785"/>
    <lineage>
        <taxon>Eukaryota</taxon>
        <taxon>Metazoa</taxon>
        <taxon>Ecdysozoa</taxon>
        <taxon>Nematoda</taxon>
        <taxon>Chromadorea</taxon>
        <taxon>Rhabditida</taxon>
        <taxon>Tylenchina</taxon>
        <taxon>Panagrolaimomorpha</taxon>
        <taxon>Panagrolaimoidea</taxon>
        <taxon>Panagrolaimidae</taxon>
        <taxon>Panagrolaimus</taxon>
    </lineage>
</organism>
<evidence type="ECO:0000313" key="1">
    <source>
        <dbReference type="Proteomes" id="UP000887580"/>
    </source>
</evidence>
<evidence type="ECO:0000313" key="2">
    <source>
        <dbReference type="WBParaSite" id="PS1159_v2.g18361.t1"/>
    </source>
</evidence>
<dbReference type="Proteomes" id="UP000887580">
    <property type="component" value="Unplaced"/>
</dbReference>
<reference evidence="2" key="1">
    <citation type="submission" date="2022-11" db="UniProtKB">
        <authorList>
            <consortium name="WormBaseParasite"/>
        </authorList>
    </citation>
    <scope>IDENTIFICATION</scope>
</reference>